<evidence type="ECO:0000313" key="3">
    <source>
        <dbReference type="Proteomes" id="UP000092993"/>
    </source>
</evidence>
<name>A0A1C7M0W7_GRIFR</name>
<feature type="region of interest" description="Disordered" evidence="1">
    <location>
        <begin position="1"/>
        <end position="26"/>
    </location>
</feature>
<accession>A0A1C7M0W7</accession>
<evidence type="ECO:0000313" key="2">
    <source>
        <dbReference type="EMBL" id="OBZ70593.1"/>
    </source>
</evidence>
<keyword evidence="3" id="KW-1185">Reference proteome</keyword>
<evidence type="ECO:0000256" key="1">
    <source>
        <dbReference type="SAM" id="MobiDB-lite"/>
    </source>
</evidence>
<dbReference type="EMBL" id="LUGG01000013">
    <property type="protein sequence ID" value="OBZ70593.1"/>
    <property type="molecule type" value="Genomic_DNA"/>
</dbReference>
<protein>
    <submittedName>
        <fullName evidence="2">Uncharacterized protein</fullName>
    </submittedName>
</protein>
<organism evidence="2 3">
    <name type="scientific">Grifola frondosa</name>
    <name type="common">Maitake</name>
    <name type="synonym">Polyporus frondosus</name>
    <dbReference type="NCBI Taxonomy" id="5627"/>
    <lineage>
        <taxon>Eukaryota</taxon>
        <taxon>Fungi</taxon>
        <taxon>Dikarya</taxon>
        <taxon>Basidiomycota</taxon>
        <taxon>Agaricomycotina</taxon>
        <taxon>Agaricomycetes</taxon>
        <taxon>Polyporales</taxon>
        <taxon>Grifolaceae</taxon>
        <taxon>Grifola</taxon>
    </lineage>
</organism>
<proteinExistence type="predicted"/>
<sequence length="169" mass="18324">MLTTDVEGDPQDTHVANQPDTADMSASMLNPSILHSSAEATSDQLMSASNTCSGGRGPHNIQHWAPTGNAAAVMSLAKSSSNNATKPDEILNPGYISDNVIYGGKPMLFWIVAHAKMLWFFTFGGDPHEHVNIGFVPLRECDKDAVISQLRNFACPKQGTRHHNKHLIC</sequence>
<dbReference type="AlphaFoldDB" id="A0A1C7M0W7"/>
<feature type="compositionally biased region" description="Acidic residues" evidence="1">
    <location>
        <begin position="1"/>
        <end position="10"/>
    </location>
</feature>
<gene>
    <name evidence="2" type="ORF">A0H81_09159</name>
</gene>
<reference evidence="2 3" key="1">
    <citation type="submission" date="2016-03" db="EMBL/GenBank/DDBJ databases">
        <title>Whole genome sequencing of Grifola frondosa 9006-11.</title>
        <authorList>
            <person name="Min B."/>
            <person name="Park H."/>
            <person name="Kim J.-G."/>
            <person name="Cho H."/>
            <person name="Oh Y.-L."/>
            <person name="Kong W.-S."/>
            <person name="Choi I.-G."/>
        </authorList>
    </citation>
    <scope>NUCLEOTIDE SEQUENCE [LARGE SCALE GENOMIC DNA]</scope>
    <source>
        <strain evidence="2 3">9006-11</strain>
    </source>
</reference>
<dbReference type="Proteomes" id="UP000092993">
    <property type="component" value="Unassembled WGS sequence"/>
</dbReference>
<comment type="caution">
    <text evidence="2">The sequence shown here is derived from an EMBL/GenBank/DDBJ whole genome shotgun (WGS) entry which is preliminary data.</text>
</comment>